<reference evidence="3" key="1">
    <citation type="submission" date="2023-08" db="EMBL/GenBank/DDBJ databases">
        <authorList>
            <person name="Chen Y."/>
            <person name="Shah S."/>
            <person name="Dougan E. K."/>
            <person name="Thang M."/>
            <person name="Chan C."/>
        </authorList>
    </citation>
    <scope>NUCLEOTIDE SEQUENCE</scope>
</reference>
<evidence type="ECO:0000313" key="3">
    <source>
        <dbReference type="EMBL" id="CAJ1370967.1"/>
    </source>
</evidence>
<feature type="region of interest" description="Disordered" evidence="1">
    <location>
        <begin position="33"/>
        <end position="99"/>
    </location>
</feature>
<name>A0AA36MKU7_9DINO</name>
<dbReference type="AlphaFoldDB" id="A0AA36MKU7"/>
<dbReference type="EMBL" id="CAUJNA010000047">
    <property type="protein sequence ID" value="CAJ1370967.1"/>
    <property type="molecule type" value="Genomic_DNA"/>
</dbReference>
<gene>
    <name evidence="3" type="ORF">EVOR1521_LOCUS1408</name>
</gene>
<feature type="compositionally biased region" description="Low complexity" evidence="1">
    <location>
        <begin position="55"/>
        <end position="99"/>
    </location>
</feature>
<proteinExistence type="predicted"/>
<protein>
    <submittedName>
        <fullName evidence="3">Uncharacterized protein</fullName>
    </submittedName>
</protein>
<evidence type="ECO:0000256" key="2">
    <source>
        <dbReference type="SAM" id="SignalP"/>
    </source>
</evidence>
<accession>A0AA36MKU7</accession>
<dbReference type="Proteomes" id="UP001178507">
    <property type="component" value="Unassembled WGS sequence"/>
</dbReference>
<evidence type="ECO:0000313" key="4">
    <source>
        <dbReference type="Proteomes" id="UP001178507"/>
    </source>
</evidence>
<keyword evidence="4" id="KW-1185">Reference proteome</keyword>
<sequence>MRLIQVLVLGWAMLIAAEECEVKGASLIQDRTASKRQPLPPPNQGGPDSPLFVSETETTTTEHAASTAASTTGGPTPGTLSTTAFTTTTASTTTSSKEKSSCSALSPFLALSAARDVVAQTPWLHNFLQQPNSRPWSTWRS</sequence>
<feature type="chain" id="PRO_5041244555" evidence="2">
    <location>
        <begin position="18"/>
        <end position="141"/>
    </location>
</feature>
<keyword evidence="2" id="KW-0732">Signal</keyword>
<comment type="caution">
    <text evidence="3">The sequence shown here is derived from an EMBL/GenBank/DDBJ whole genome shotgun (WGS) entry which is preliminary data.</text>
</comment>
<organism evidence="3 4">
    <name type="scientific">Effrenium voratum</name>
    <dbReference type="NCBI Taxonomy" id="2562239"/>
    <lineage>
        <taxon>Eukaryota</taxon>
        <taxon>Sar</taxon>
        <taxon>Alveolata</taxon>
        <taxon>Dinophyceae</taxon>
        <taxon>Suessiales</taxon>
        <taxon>Symbiodiniaceae</taxon>
        <taxon>Effrenium</taxon>
    </lineage>
</organism>
<feature type="signal peptide" evidence="2">
    <location>
        <begin position="1"/>
        <end position="17"/>
    </location>
</feature>
<evidence type="ECO:0000256" key="1">
    <source>
        <dbReference type="SAM" id="MobiDB-lite"/>
    </source>
</evidence>